<gene>
    <name evidence="4" type="ORF">DFH07DRAFT_706241</name>
</gene>
<comment type="caution">
    <text evidence="4">The sequence shown here is derived from an EMBL/GenBank/DDBJ whole genome shotgun (WGS) entry which is preliminary data.</text>
</comment>
<dbReference type="PANTHER" id="PTHR24171">
    <property type="entry name" value="ANKYRIN REPEAT DOMAIN-CONTAINING PROTEIN 39-RELATED"/>
    <property type="match status" value="1"/>
</dbReference>
<sequence>GYLDGAHLLLENGADINDTNDHHGTALQVASSMGHTEIVRFLLHKGACVNTAGGFYGDAVKAAS</sequence>
<evidence type="ECO:0008006" key="6">
    <source>
        <dbReference type="Google" id="ProtNLM"/>
    </source>
</evidence>
<accession>A0AAD7N761</accession>
<evidence type="ECO:0000313" key="5">
    <source>
        <dbReference type="Proteomes" id="UP001215280"/>
    </source>
</evidence>
<organism evidence="4 5">
    <name type="scientific">Mycena maculata</name>
    <dbReference type="NCBI Taxonomy" id="230809"/>
    <lineage>
        <taxon>Eukaryota</taxon>
        <taxon>Fungi</taxon>
        <taxon>Dikarya</taxon>
        <taxon>Basidiomycota</taxon>
        <taxon>Agaricomycotina</taxon>
        <taxon>Agaricomycetes</taxon>
        <taxon>Agaricomycetidae</taxon>
        <taxon>Agaricales</taxon>
        <taxon>Marasmiineae</taxon>
        <taxon>Mycenaceae</taxon>
        <taxon>Mycena</taxon>
    </lineage>
</organism>
<keyword evidence="1" id="KW-0677">Repeat</keyword>
<keyword evidence="2 3" id="KW-0040">ANK repeat</keyword>
<protein>
    <recommendedName>
        <fullName evidence="6">Ankyrin</fullName>
    </recommendedName>
</protein>
<reference evidence="4" key="1">
    <citation type="submission" date="2023-03" db="EMBL/GenBank/DDBJ databases">
        <title>Massive genome expansion in bonnet fungi (Mycena s.s.) driven by repeated elements and novel gene families across ecological guilds.</title>
        <authorList>
            <consortium name="Lawrence Berkeley National Laboratory"/>
            <person name="Harder C.B."/>
            <person name="Miyauchi S."/>
            <person name="Viragh M."/>
            <person name="Kuo A."/>
            <person name="Thoen E."/>
            <person name="Andreopoulos B."/>
            <person name="Lu D."/>
            <person name="Skrede I."/>
            <person name="Drula E."/>
            <person name="Henrissat B."/>
            <person name="Morin E."/>
            <person name="Kohler A."/>
            <person name="Barry K."/>
            <person name="LaButti K."/>
            <person name="Morin E."/>
            <person name="Salamov A."/>
            <person name="Lipzen A."/>
            <person name="Mereny Z."/>
            <person name="Hegedus B."/>
            <person name="Baldrian P."/>
            <person name="Stursova M."/>
            <person name="Weitz H."/>
            <person name="Taylor A."/>
            <person name="Grigoriev I.V."/>
            <person name="Nagy L.G."/>
            <person name="Martin F."/>
            <person name="Kauserud H."/>
        </authorList>
    </citation>
    <scope>NUCLEOTIDE SEQUENCE</scope>
    <source>
        <strain evidence="4">CBHHK188m</strain>
    </source>
</reference>
<dbReference type="PANTHER" id="PTHR24171:SF10">
    <property type="entry name" value="ANKYRIN REPEAT DOMAIN-CONTAINING PROTEIN 29-LIKE"/>
    <property type="match status" value="1"/>
</dbReference>
<keyword evidence="5" id="KW-1185">Reference proteome</keyword>
<dbReference type="AlphaFoldDB" id="A0AAD7N761"/>
<evidence type="ECO:0000256" key="1">
    <source>
        <dbReference type="ARBA" id="ARBA00022737"/>
    </source>
</evidence>
<evidence type="ECO:0000256" key="3">
    <source>
        <dbReference type="PROSITE-ProRule" id="PRU00023"/>
    </source>
</evidence>
<feature type="repeat" description="ANK" evidence="3">
    <location>
        <begin position="22"/>
        <end position="54"/>
    </location>
</feature>
<proteinExistence type="predicted"/>
<dbReference type="SUPFAM" id="SSF48403">
    <property type="entry name" value="Ankyrin repeat"/>
    <property type="match status" value="1"/>
</dbReference>
<dbReference type="Gene3D" id="1.25.40.20">
    <property type="entry name" value="Ankyrin repeat-containing domain"/>
    <property type="match status" value="1"/>
</dbReference>
<feature type="non-terminal residue" evidence="4">
    <location>
        <position position="64"/>
    </location>
</feature>
<dbReference type="InterPro" id="IPR036770">
    <property type="entry name" value="Ankyrin_rpt-contain_sf"/>
</dbReference>
<dbReference type="PROSITE" id="PS50297">
    <property type="entry name" value="ANK_REP_REGION"/>
    <property type="match status" value="1"/>
</dbReference>
<name>A0AAD7N761_9AGAR</name>
<dbReference type="Proteomes" id="UP001215280">
    <property type="component" value="Unassembled WGS sequence"/>
</dbReference>
<dbReference type="PROSITE" id="PS50088">
    <property type="entry name" value="ANK_REPEAT"/>
    <property type="match status" value="1"/>
</dbReference>
<feature type="non-terminal residue" evidence="4">
    <location>
        <position position="1"/>
    </location>
</feature>
<dbReference type="EMBL" id="JARJLG010000088">
    <property type="protein sequence ID" value="KAJ7748810.1"/>
    <property type="molecule type" value="Genomic_DNA"/>
</dbReference>
<dbReference type="InterPro" id="IPR002110">
    <property type="entry name" value="Ankyrin_rpt"/>
</dbReference>
<evidence type="ECO:0000313" key="4">
    <source>
        <dbReference type="EMBL" id="KAJ7748810.1"/>
    </source>
</evidence>
<dbReference type="Pfam" id="PF13637">
    <property type="entry name" value="Ank_4"/>
    <property type="match status" value="1"/>
</dbReference>
<evidence type="ECO:0000256" key="2">
    <source>
        <dbReference type="ARBA" id="ARBA00023043"/>
    </source>
</evidence>